<sequence>MAKGSSDDPCRSFSEFTHSTILPGVQAVNLDNGISTDCQNNILIFPTLQSYSEAISKLDDMIDDHNDNFDQLTANMTNEEADDYADEIRFDEDEPLTKFEDELGFCSLRKYLLVSEENWLSEQGDGSWNLNSNPNNYFIDDITERSLLSYRSEVIIGDCEIGFTLYKIFDWGYVSFPITNISETTIILTNLNNISNITMSPFNIDGAPIVPVQEVISNSSMADLVTTGGIGISGSGGGPSSPGGPSFSYDCNRFGKEKGIIPLKNWTTI</sequence>
<evidence type="ECO:0000313" key="3">
    <source>
        <dbReference type="Proteomes" id="UP000610746"/>
    </source>
</evidence>
<dbReference type="RefSeq" id="WP_173779420.1">
    <property type="nucleotide sequence ID" value="NZ_JABSNO010000012.1"/>
</dbReference>
<keyword evidence="1" id="KW-0175">Coiled coil</keyword>
<dbReference type="Proteomes" id="UP000610746">
    <property type="component" value="Unassembled WGS sequence"/>
</dbReference>
<evidence type="ECO:0000256" key="1">
    <source>
        <dbReference type="SAM" id="Coils"/>
    </source>
</evidence>
<protein>
    <submittedName>
        <fullName evidence="2">Uncharacterized protein</fullName>
    </submittedName>
</protein>
<gene>
    <name evidence="2" type="ORF">HNQ03_001917</name>
</gene>
<keyword evidence="3" id="KW-1185">Reference proteome</keyword>
<dbReference type="AlphaFoldDB" id="A0A8J8K992"/>
<feature type="coiled-coil region" evidence="1">
    <location>
        <begin position="48"/>
        <end position="82"/>
    </location>
</feature>
<comment type="caution">
    <text evidence="2">The sequence shown here is derived from an EMBL/GenBank/DDBJ whole genome shotgun (WGS) entry which is preliminary data.</text>
</comment>
<name>A0A8J8K992_9FLAO</name>
<accession>A0A8J8K992</accession>
<reference evidence="2" key="1">
    <citation type="submission" date="2020-05" db="EMBL/GenBank/DDBJ databases">
        <title>Genomic Encyclopedia of Type Strains, Phase IV (KMG-V): Genome sequencing to study the core and pangenomes of soil and plant-associated prokaryotes.</title>
        <authorList>
            <person name="Whitman W."/>
        </authorList>
    </citation>
    <scope>NUCLEOTIDE SEQUENCE</scope>
    <source>
        <strain evidence="2">16F</strain>
    </source>
</reference>
<organism evidence="2 3">
    <name type="scientific">Frigoriflavimonas asaccharolytica</name>
    <dbReference type="NCBI Taxonomy" id="2735899"/>
    <lineage>
        <taxon>Bacteria</taxon>
        <taxon>Pseudomonadati</taxon>
        <taxon>Bacteroidota</taxon>
        <taxon>Flavobacteriia</taxon>
        <taxon>Flavobacteriales</taxon>
        <taxon>Weeksellaceae</taxon>
        <taxon>Frigoriflavimonas</taxon>
    </lineage>
</organism>
<evidence type="ECO:0000313" key="2">
    <source>
        <dbReference type="EMBL" id="NRS92837.1"/>
    </source>
</evidence>
<dbReference type="EMBL" id="JABSNO010000012">
    <property type="protein sequence ID" value="NRS92837.1"/>
    <property type="molecule type" value="Genomic_DNA"/>
</dbReference>
<proteinExistence type="predicted"/>